<protein>
    <recommendedName>
        <fullName evidence="4 13">Cytochrome c oxidase subunit 5A, mitochondrial</fullName>
    </recommendedName>
    <alternativeName>
        <fullName evidence="12 13">Cytochrome c oxidase polypeptide Va</fullName>
    </alternativeName>
</protein>
<evidence type="ECO:0000256" key="10">
    <source>
        <dbReference type="ARBA" id="ARBA00023128"/>
    </source>
</evidence>
<dbReference type="GO" id="GO:0005743">
    <property type="term" value="C:mitochondrial inner membrane"/>
    <property type="evidence" value="ECO:0007669"/>
    <property type="project" value="UniProtKB-SubCell"/>
</dbReference>
<evidence type="ECO:0000256" key="4">
    <source>
        <dbReference type="ARBA" id="ARBA00021968"/>
    </source>
</evidence>
<evidence type="ECO:0000256" key="7">
    <source>
        <dbReference type="ARBA" id="ARBA00022792"/>
    </source>
</evidence>
<dbReference type="InterPro" id="IPR036545">
    <property type="entry name" value="Cyt_c_oxidase_su5A/6_sf"/>
</dbReference>
<dbReference type="InterPro" id="IPR003204">
    <property type="entry name" value="Cyt_c_oxidase_su5A/6"/>
</dbReference>
<keyword evidence="11 13" id="KW-0472">Membrane</keyword>
<keyword evidence="8 13" id="KW-0809">Transit peptide</keyword>
<evidence type="ECO:0000256" key="13">
    <source>
        <dbReference type="RuleBase" id="RU368103"/>
    </source>
</evidence>
<evidence type="ECO:0000256" key="8">
    <source>
        <dbReference type="ARBA" id="ARBA00022946"/>
    </source>
</evidence>
<dbReference type="Gene3D" id="1.25.40.40">
    <property type="entry name" value="Cytochrome c oxidase, subunit Va/VI"/>
    <property type="match status" value="1"/>
</dbReference>
<evidence type="ECO:0000256" key="9">
    <source>
        <dbReference type="ARBA" id="ARBA00023004"/>
    </source>
</evidence>
<keyword evidence="6 13" id="KW-0479">Metal-binding</keyword>
<evidence type="ECO:0000313" key="14">
    <source>
        <dbReference type="EMBL" id="AIX97501.1"/>
    </source>
</evidence>
<dbReference type="SUPFAM" id="SSF48479">
    <property type="entry name" value="Cytochrome c oxidase subunit E"/>
    <property type="match status" value="1"/>
</dbReference>
<reference evidence="14" key="1">
    <citation type="submission" date="2014-08" db="EMBL/GenBank/DDBJ databases">
        <title>Effects of Wolbachia infection on coevolution of oxidative-phosphorylation-related proteins in Ceratosolen solmsi Mayr (Hymenoptera: Agaonidae).</title>
        <authorList>
            <person name="Li Z.-Z."/>
        </authorList>
    </citation>
    <scope>NUCLEOTIDE SEQUENCE</scope>
</reference>
<name>A0A0A1CN37_9HYME</name>
<evidence type="ECO:0000256" key="11">
    <source>
        <dbReference type="ARBA" id="ARBA00023136"/>
    </source>
</evidence>
<comment type="function">
    <text evidence="13">Component of the cytochrome c oxidase, the last enzyme in the mitochondrial electron transport chain which drives oxidative phosphorylation. The respiratory chain contains 3 multisubunit complexes succinate dehydrogenase (complex II, CII), ubiquinol-cytochrome c oxidoreductase (cytochrome b-c1 complex, complex III, CIII) and cytochrome c oxidase (complex IV, CIV), that cooperate to transfer electrons derived from NADH and succinate to molecular oxygen, creating an electrochemical gradient over the inner membrane that drives transmembrane transport and the ATP synthase. Cytochrome c oxidase is the component of the respiratory chain that catalyzes the reduction of oxygen to water. Electrons originating from reduced cytochrome c in the intermembrane space (IMS) are transferred via the dinuclear copper A center (CU(A)) of subunit 2 and heme A of subunit 1 to the active site in subunit 1, a binuclear center (BNC) formed by heme A3 and copper B (CU(B)). The BNC reduces molecular oxygen to 2 water molecules using 4 electrons from cytochrome c in the IMS and 4 protons from the mitochondrial matrix.</text>
</comment>
<evidence type="ECO:0000256" key="2">
    <source>
        <dbReference type="ARBA" id="ARBA00004673"/>
    </source>
</evidence>
<keyword evidence="10 13" id="KW-0496">Mitochondrion</keyword>
<comment type="similarity">
    <text evidence="3 13">Belongs to the cytochrome c oxidase subunit 5A family.</text>
</comment>
<dbReference type="GO" id="GO:0006123">
    <property type="term" value="P:mitochondrial electron transport, cytochrome c to oxygen"/>
    <property type="evidence" value="ECO:0007669"/>
    <property type="project" value="UniProtKB-UniRule"/>
</dbReference>
<comment type="subunit">
    <text evidence="13">Component of the cytochrome c oxidase (complex IV, CIV), a multisubunit enzyme composed of a catalytic core of 3 subunits and several supernumerary subunits. The complex exists as a monomer or a dimer and forms supercomplexes (SCs) in the inner mitochondrial membrane with ubiquinol-cytochrome c oxidoreductase (cytochrome b-c1 complex, complex III, CIII).</text>
</comment>
<organism evidence="14">
    <name type="scientific">Ceratosolen solmsi</name>
    <dbReference type="NCBI Taxonomy" id="142686"/>
    <lineage>
        <taxon>Eukaryota</taxon>
        <taxon>Metazoa</taxon>
        <taxon>Ecdysozoa</taxon>
        <taxon>Arthropoda</taxon>
        <taxon>Hexapoda</taxon>
        <taxon>Insecta</taxon>
        <taxon>Pterygota</taxon>
        <taxon>Neoptera</taxon>
        <taxon>Endopterygota</taxon>
        <taxon>Hymenoptera</taxon>
        <taxon>Apocrita</taxon>
        <taxon>Proctotrupomorpha</taxon>
        <taxon>Chalcidoidea</taxon>
        <taxon>Agaonidae</taxon>
        <taxon>Agaoninae</taxon>
        <taxon>Ceratosolen</taxon>
    </lineage>
</organism>
<comment type="pathway">
    <text evidence="2 13">Energy metabolism; oxidative phosphorylation.</text>
</comment>
<comment type="subcellular location">
    <subcellularLocation>
        <location evidence="1 13">Mitochondrion inner membrane</location>
        <topology evidence="1 13">Peripheral membrane protein</topology>
        <orientation evidence="1 13">Matrix side</orientation>
    </subcellularLocation>
</comment>
<dbReference type="UniPathway" id="UPA00705"/>
<dbReference type="AlphaFoldDB" id="A0A0A1CN37"/>
<dbReference type="EMBL" id="KM275745">
    <property type="protein sequence ID" value="AIX97501.1"/>
    <property type="molecule type" value="mRNA"/>
</dbReference>
<keyword evidence="9 13" id="KW-0408">Iron</keyword>
<dbReference type="GO" id="GO:0046872">
    <property type="term" value="F:metal ion binding"/>
    <property type="evidence" value="ECO:0007669"/>
    <property type="project" value="UniProtKB-UniRule"/>
</dbReference>
<dbReference type="PANTHER" id="PTHR14200">
    <property type="entry name" value="CYTOCHROME C OXIDASE POLYPEPTIDE"/>
    <property type="match status" value="1"/>
</dbReference>
<evidence type="ECO:0000256" key="3">
    <source>
        <dbReference type="ARBA" id="ARBA00007972"/>
    </source>
</evidence>
<sequence length="87" mass="10174">MLLILEFPEIPEPELVTCLMKAARRLNDFAMTVRILEMVKFKCIVNPIAFCYIMQEIEPVLTELGINSLEELGYDKPELYLEDTHFH</sequence>
<dbReference type="Pfam" id="PF02284">
    <property type="entry name" value="COX5A"/>
    <property type="match status" value="1"/>
</dbReference>
<evidence type="ECO:0000256" key="1">
    <source>
        <dbReference type="ARBA" id="ARBA00004443"/>
    </source>
</evidence>
<dbReference type="PANTHER" id="PTHR14200:SF11">
    <property type="entry name" value="CYTOCHROME C OXIDASE SUBUNIT 5A, MITOCHONDRIAL"/>
    <property type="match status" value="1"/>
</dbReference>
<dbReference type="GO" id="GO:0045277">
    <property type="term" value="C:respiratory chain complex IV"/>
    <property type="evidence" value="ECO:0007669"/>
    <property type="project" value="UniProtKB-UniRule"/>
</dbReference>
<keyword evidence="5 13" id="KW-0349">Heme</keyword>
<evidence type="ECO:0000256" key="5">
    <source>
        <dbReference type="ARBA" id="ARBA00022617"/>
    </source>
</evidence>
<accession>A0A0A1CN37</accession>
<evidence type="ECO:0000256" key="6">
    <source>
        <dbReference type="ARBA" id="ARBA00022723"/>
    </source>
</evidence>
<proteinExistence type="evidence at transcript level"/>
<keyword evidence="7 13" id="KW-0999">Mitochondrion inner membrane</keyword>
<evidence type="ECO:0000256" key="12">
    <source>
        <dbReference type="ARBA" id="ARBA00031049"/>
    </source>
</evidence>